<dbReference type="EMBL" id="CP016896">
    <property type="protein sequence ID" value="APV34651.1"/>
    <property type="molecule type" value="Genomic_DNA"/>
</dbReference>
<dbReference type="KEGG" id="asol:BEN76_00930"/>
<dbReference type="Gene3D" id="1.10.10.10">
    <property type="entry name" value="Winged helix-like DNA-binding domain superfamily/Winged helix DNA-binding domain"/>
    <property type="match status" value="1"/>
</dbReference>
<dbReference type="eggNOG" id="COG0583">
    <property type="taxonomic scope" value="Bacteria"/>
</dbReference>
<dbReference type="PROSITE" id="PS50931">
    <property type="entry name" value="HTH_LYSR"/>
    <property type="match status" value="1"/>
</dbReference>
<dbReference type="PRINTS" id="PR00039">
    <property type="entry name" value="HTHLYSR"/>
</dbReference>
<keyword evidence="4" id="KW-0804">Transcription</keyword>
<name>A0A1P8EEL7_9GAMM</name>
<dbReference type="SUPFAM" id="SSF53850">
    <property type="entry name" value="Periplasmic binding protein-like II"/>
    <property type="match status" value="1"/>
</dbReference>
<protein>
    <submittedName>
        <fullName evidence="6">LysR family transcriptional regulator</fullName>
    </submittedName>
</protein>
<evidence type="ECO:0000256" key="3">
    <source>
        <dbReference type="ARBA" id="ARBA00023125"/>
    </source>
</evidence>
<dbReference type="PANTHER" id="PTHR30537">
    <property type="entry name" value="HTH-TYPE TRANSCRIPTIONAL REGULATOR"/>
    <property type="match status" value="1"/>
</dbReference>
<dbReference type="STRING" id="487316.BEN76_00930"/>
<feature type="domain" description="HTH lysR-type" evidence="5">
    <location>
        <begin position="12"/>
        <end position="69"/>
    </location>
</feature>
<dbReference type="InterPro" id="IPR005119">
    <property type="entry name" value="LysR_subst-bd"/>
</dbReference>
<evidence type="ECO:0000256" key="2">
    <source>
        <dbReference type="ARBA" id="ARBA00023015"/>
    </source>
</evidence>
<dbReference type="GO" id="GO:0003700">
    <property type="term" value="F:DNA-binding transcription factor activity"/>
    <property type="evidence" value="ECO:0007669"/>
    <property type="project" value="InterPro"/>
</dbReference>
<reference evidence="6 7" key="1">
    <citation type="submission" date="2016-08" db="EMBL/GenBank/DDBJ databases">
        <title>Complete genome sequence of Acinetobacter baylyi strain GFJ2.</title>
        <authorList>
            <person name="Tabata M."/>
            <person name="Kuboki S."/>
            <person name="Gibu N."/>
            <person name="Kinouchi Y."/>
            <person name="Vangnai A."/>
            <person name="Kasai D."/>
            <person name="Fukuda M."/>
        </authorList>
    </citation>
    <scope>NUCLEOTIDE SEQUENCE [LARGE SCALE GENOMIC DNA]</scope>
    <source>
        <strain evidence="6 7">GFJ2</strain>
    </source>
</reference>
<keyword evidence="2" id="KW-0805">Transcription regulation</keyword>
<keyword evidence="3" id="KW-0238">DNA-binding</keyword>
<dbReference type="FunFam" id="1.10.10.10:FF:000001">
    <property type="entry name" value="LysR family transcriptional regulator"/>
    <property type="match status" value="1"/>
</dbReference>
<dbReference type="AlphaFoldDB" id="A0A1P8EEL7"/>
<organism evidence="6 7">
    <name type="scientific">Acinetobacter soli</name>
    <dbReference type="NCBI Taxonomy" id="487316"/>
    <lineage>
        <taxon>Bacteria</taxon>
        <taxon>Pseudomonadati</taxon>
        <taxon>Pseudomonadota</taxon>
        <taxon>Gammaproteobacteria</taxon>
        <taxon>Moraxellales</taxon>
        <taxon>Moraxellaceae</taxon>
        <taxon>Acinetobacter</taxon>
    </lineage>
</organism>
<dbReference type="Gene3D" id="3.40.190.10">
    <property type="entry name" value="Periplasmic binding protein-like II"/>
    <property type="match status" value="2"/>
</dbReference>
<dbReference type="InterPro" id="IPR000847">
    <property type="entry name" value="LysR_HTH_N"/>
</dbReference>
<dbReference type="GO" id="GO:0006351">
    <property type="term" value="P:DNA-templated transcription"/>
    <property type="evidence" value="ECO:0007669"/>
    <property type="project" value="TreeGrafter"/>
</dbReference>
<dbReference type="SUPFAM" id="SSF46785">
    <property type="entry name" value="Winged helix' DNA-binding domain"/>
    <property type="match status" value="1"/>
</dbReference>
<dbReference type="Pfam" id="PF00126">
    <property type="entry name" value="HTH_1"/>
    <property type="match status" value="1"/>
</dbReference>
<evidence type="ECO:0000256" key="1">
    <source>
        <dbReference type="ARBA" id="ARBA00009437"/>
    </source>
</evidence>
<evidence type="ECO:0000313" key="6">
    <source>
        <dbReference type="EMBL" id="APV34651.1"/>
    </source>
</evidence>
<comment type="similarity">
    <text evidence="1">Belongs to the LysR transcriptional regulatory family.</text>
</comment>
<dbReference type="InterPro" id="IPR036390">
    <property type="entry name" value="WH_DNA-bd_sf"/>
</dbReference>
<dbReference type="InterPro" id="IPR036388">
    <property type="entry name" value="WH-like_DNA-bd_sf"/>
</dbReference>
<accession>A0A1P8EEL7</accession>
<dbReference type="InterPro" id="IPR058163">
    <property type="entry name" value="LysR-type_TF_proteobact-type"/>
</dbReference>
<dbReference type="PANTHER" id="PTHR30537:SF58">
    <property type="entry name" value="HTH-TYPE TRANSCRIPTIONAL REGULATOR PERR"/>
    <property type="match status" value="1"/>
</dbReference>
<dbReference type="CDD" id="cd08432">
    <property type="entry name" value="PBP2_GcdR_TrpI_HvrB_AmpR_like"/>
    <property type="match status" value="1"/>
</dbReference>
<dbReference type="Pfam" id="PF03466">
    <property type="entry name" value="LysR_substrate"/>
    <property type="match status" value="1"/>
</dbReference>
<dbReference type="GO" id="GO:0043565">
    <property type="term" value="F:sequence-specific DNA binding"/>
    <property type="evidence" value="ECO:0007669"/>
    <property type="project" value="TreeGrafter"/>
</dbReference>
<sequence>MDSRENNFNQIPSIKTLQAFEQTARLGNVAKAADNLNLTPSAVSHQIAKLEDMIGQSLFIRGARGVTLTPSGERYFHEVTTILHNLMLATEKAADKSPKDSLYIHSSPSFGLLWLLPRLEAFKEKFPMLQVNLSCSYENLHFTRDKIDIDIRHGLPNWTGVEIRTIRNEQLEVLASPKLLTRSPVYEPKDLLKKELILSRSTLVTWPQWFAHQGLSIPEFPYTFSFDRSYMSLEAATHGLGFVLESNLLTQNYLDSGKLVRVFPDSFSIPVSAHHLVYPRTHQFIPKIDMFLNWIQDELFSQNHIQPDTA</sequence>
<evidence type="ECO:0000256" key="4">
    <source>
        <dbReference type="ARBA" id="ARBA00023163"/>
    </source>
</evidence>
<dbReference type="Proteomes" id="UP000185674">
    <property type="component" value="Chromosome"/>
</dbReference>
<evidence type="ECO:0000313" key="7">
    <source>
        <dbReference type="Proteomes" id="UP000185674"/>
    </source>
</evidence>
<gene>
    <name evidence="6" type="ORF">BEN76_00930</name>
</gene>
<proteinExistence type="inferred from homology"/>
<evidence type="ECO:0000259" key="5">
    <source>
        <dbReference type="PROSITE" id="PS50931"/>
    </source>
</evidence>